<organism evidence="3 4">
    <name type="scientific">Cricetulus griseus</name>
    <name type="common">Chinese hamster</name>
    <name type="synonym">Cricetulus barabensis griseus</name>
    <dbReference type="NCBI Taxonomy" id="10029"/>
    <lineage>
        <taxon>Eukaryota</taxon>
        <taxon>Metazoa</taxon>
        <taxon>Chordata</taxon>
        <taxon>Craniata</taxon>
        <taxon>Vertebrata</taxon>
        <taxon>Euteleostomi</taxon>
        <taxon>Mammalia</taxon>
        <taxon>Eutheria</taxon>
        <taxon>Euarchontoglires</taxon>
        <taxon>Glires</taxon>
        <taxon>Rodentia</taxon>
        <taxon>Myomorpha</taxon>
        <taxon>Muroidea</taxon>
        <taxon>Cricetidae</taxon>
        <taxon>Cricetinae</taxon>
        <taxon>Cricetulus</taxon>
    </lineage>
</organism>
<dbReference type="Pfam" id="PF15149">
    <property type="entry name" value="CATSPERB_C"/>
    <property type="match status" value="2"/>
</dbReference>
<evidence type="ECO:0000259" key="2">
    <source>
        <dbReference type="Pfam" id="PF15149"/>
    </source>
</evidence>
<dbReference type="PANTHER" id="PTHR14705:SF0">
    <property type="entry name" value="CATION CHANNEL SPERM-ASSOCIATED AUXILIARY SUBUNIT BETA"/>
    <property type="match status" value="1"/>
</dbReference>
<dbReference type="GO" id="GO:0005929">
    <property type="term" value="C:cilium"/>
    <property type="evidence" value="ECO:0007669"/>
    <property type="project" value="TreeGrafter"/>
</dbReference>
<name>A0A061I6H6_CRIGR</name>
<accession>A0A061I6H6</accession>
<feature type="transmembrane region" description="Helical" evidence="1">
    <location>
        <begin position="95"/>
        <end position="117"/>
    </location>
</feature>
<dbReference type="EMBL" id="KE676353">
    <property type="protein sequence ID" value="ERE73970.1"/>
    <property type="molecule type" value="Genomic_DNA"/>
</dbReference>
<feature type="domain" description="Cation channel sperm-associated protein subunit beta C-terminal" evidence="2">
    <location>
        <begin position="81"/>
        <end position="122"/>
    </location>
</feature>
<dbReference type="InterPro" id="IPR048789">
    <property type="entry name" value="CATSPERB_C"/>
</dbReference>
<gene>
    <name evidence="3" type="ORF">H671_5g13789</name>
</gene>
<keyword evidence="1" id="KW-1133">Transmembrane helix</keyword>
<sequence length="144" mass="16758">MQVHRFKFPVTQYPVVLEIIDEKQKVSVKPPYLVTMTEVNRRQNWQLKHNMPANVKKMKDYLDPRLKTPVYNPFGLNLSIRIYVDEVPLPFPGHILIAVATSVLLGGLIFVAFLFQLRNIHPLRAFRRYVRGTIRQSSNISIDS</sequence>
<protein>
    <submittedName>
        <fullName evidence="3">Cation channel sperm-associated protein subunit beta-like protein</fullName>
    </submittedName>
</protein>
<feature type="domain" description="Cation channel sperm-associated protein subunit beta C-terminal" evidence="2">
    <location>
        <begin position="2"/>
        <end position="80"/>
    </location>
</feature>
<evidence type="ECO:0000313" key="3">
    <source>
        <dbReference type="EMBL" id="ERE73970.1"/>
    </source>
</evidence>
<dbReference type="PANTHER" id="PTHR14705">
    <property type="entry name" value="CATION CHANNEL SPERM-ASSOCIATED PROTEIN SUBUNIT BETA"/>
    <property type="match status" value="1"/>
</dbReference>
<keyword evidence="1" id="KW-0812">Transmembrane</keyword>
<keyword evidence="1" id="KW-0472">Membrane</keyword>
<reference evidence="4" key="1">
    <citation type="journal article" date="2013" name="Nat. Biotechnol.">
        <title>Chinese hamster genome sequenced from sorted chromosomes.</title>
        <authorList>
            <person name="Brinkrolf K."/>
            <person name="Rupp O."/>
            <person name="Laux H."/>
            <person name="Kollin F."/>
            <person name="Ernst W."/>
            <person name="Linke B."/>
            <person name="Kofler R."/>
            <person name="Romand S."/>
            <person name="Hesse F."/>
            <person name="Budach W.E."/>
            <person name="Galosy S."/>
            <person name="Muller D."/>
            <person name="Noll T."/>
            <person name="Wienberg J."/>
            <person name="Jostock T."/>
            <person name="Leonard M."/>
            <person name="Grillari J."/>
            <person name="Tauch A."/>
            <person name="Goesmann A."/>
            <person name="Helk B."/>
            <person name="Mott J.E."/>
            <person name="Puhler A."/>
            <person name="Borth N."/>
        </authorList>
    </citation>
    <scope>NUCLEOTIDE SEQUENCE [LARGE SCALE GENOMIC DNA]</scope>
    <source>
        <strain evidence="4">17A/GY</strain>
    </source>
</reference>
<dbReference type="AlphaFoldDB" id="A0A061I6H6"/>
<evidence type="ECO:0000256" key="1">
    <source>
        <dbReference type="SAM" id="Phobius"/>
    </source>
</evidence>
<dbReference type="Proteomes" id="UP000030759">
    <property type="component" value="Unassembled WGS sequence"/>
</dbReference>
<proteinExistence type="predicted"/>
<evidence type="ECO:0000313" key="4">
    <source>
        <dbReference type="Proteomes" id="UP000030759"/>
    </source>
</evidence>
<dbReference type="GO" id="GO:0036128">
    <property type="term" value="C:CatSper complex"/>
    <property type="evidence" value="ECO:0007669"/>
    <property type="project" value="InterPro"/>
</dbReference>
<dbReference type="InterPro" id="IPR028748">
    <property type="entry name" value="CATSPERB"/>
</dbReference>